<evidence type="ECO:0000256" key="4">
    <source>
        <dbReference type="ARBA" id="ARBA00022692"/>
    </source>
</evidence>
<dbReference type="GO" id="GO:0005737">
    <property type="term" value="C:cytoplasm"/>
    <property type="evidence" value="ECO:0007669"/>
    <property type="project" value="UniProtKB-ARBA"/>
</dbReference>
<evidence type="ECO:0000256" key="1">
    <source>
        <dbReference type="ARBA" id="ARBA00004141"/>
    </source>
</evidence>
<evidence type="ECO:0000313" key="16">
    <source>
        <dbReference type="Proteomes" id="UP000811246"/>
    </source>
</evidence>
<accession>A0A922G6A2</accession>
<evidence type="ECO:0000256" key="7">
    <source>
        <dbReference type="ARBA" id="ARBA00022840"/>
    </source>
</evidence>
<evidence type="ECO:0000259" key="13">
    <source>
        <dbReference type="PROSITE" id="PS50893"/>
    </source>
</evidence>
<feature type="domain" description="ABC transmembrane type-1" evidence="14">
    <location>
        <begin position="642"/>
        <end position="869"/>
    </location>
</feature>
<dbReference type="GO" id="GO:0016887">
    <property type="term" value="F:ATP hydrolysis activity"/>
    <property type="evidence" value="ECO:0007669"/>
    <property type="project" value="InterPro"/>
</dbReference>
<feature type="transmembrane region" description="Helical" evidence="12">
    <location>
        <begin position="596"/>
        <end position="628"/>
    </location>
</feature>
<keyword evidence="4 12" id="KW-0812">Transmembrane</keyword>
<feature type="compositionally biased region" description="Basic and acidic residues" evidence="11">
    <location>
        <begin position="549"/>
        <end position="566"/>
    </location>
</feature>
<sequence>MVLAMVATEDLFLEQLDVKTTFLRGDLEEDIYMHQAEGFVVQGKEGSVCRLKKSLYGLKQAPRQWYKKFDNFMHSAGYIRCQADHCCYVRHFDNSYIILLLYVDDMLIAGASIDEINNLKKQMSEHFAMKDLGAAKQILGMRIVRDRVRGMLRLSQAEYVKKVLSRFNMDKAKPVGTPLGSHFRLSKNQSQSEEEQGYMSKVPYASAIGSLMYAMVCTRPDIAHAVGVVSRYMSNPGKQHWEAVKWILRYLKGSSETCLCFSGERLEVQGYVDADLAGDIDSRKSTTGFVYTLGGTAVSWGSNLQKTVSLSTTEAEYIAVSEAAKEMVWLQGFLEELGKKNQKGTLYSDSQSVIFLAKNPAFHSRTKHIQIRYHFIRSLLDDGQLLLEKICGSKNPADMLTKGVTIEKLKLLETGSQLSGGQKQRIALFRAIIKDPRVLLLDEPTSALDAESESVVQQAIDKISSGRTTIVNAHRLATVRNADAILVLDHGSVTEIGNHRQLMQKAGVYHDLVKLASDAVSKPFSKQNDNLKGTEFSIYDKSINDVSRSKNLRDVSRPEGKKSMKEEDLEEREEEQETTTRKYKISEVWKLQRPEIAILVFGFLFGMLAGAFLSIFPLILGQALEIYFGDRSRIKREPSFTGQQGLCGWAGTKLTMRVRDLLFQSILKQEPGWFDFEENTTGVLVSRLSIDCVSFRSVLGDRFSVLLMGLSSAAVGLGLSFYLDWRLALLAAALTPFTLGANYLSLIINVGPRLDNKSYVKASNIASGAVSNIRTVATFSAQEQSVESFDRALSEPKKKSVRRSQTLGVTLGFSQGAMYGAYTLFLWFGGNLVKENKTSFGDVYKVFLIIVLSSFSVGKLAGLAPDTSRAAMAIPAVFHIINRRPLIDKDQGKCRKTERSKPLNIEFKRVTFAYPSRPKVIVLRDFSFKVKGGSMVALVGGSGSGKSTVIWLIQRFYDPIQGKVMMGGKTALVGQEPTLFAGSIRENIAFGNPNASRTEIEEAAREAYIDKFISGLPQDYETQVGESGIEFSGGQKQRITITRAILKKSNVLLLDEASSALDLESEEHVQDTLKKVAARTTTIVVAHRLSTIKEADPIAVMKDGAVVEYGSHDTLMASHLNGVYARLVRAETEANAFS</sequence>
<dbReference type="CDD" id="cd18578">
    <property type="entry name" value="ABC_6TM_Pgp_ABCB1_D2_like"/>
    <property type="match status" value="1"/>
</dbReference>
<feature type="transmembrane region" description="Helical" evidence="12">
    <location>
        <begin position="807"/>
        <end position="828"/>
    </location>
</feature>
<evidence type="ECO:0000256" key="2">
    <source>
        <dbReference type="ARBA" id="ARBA00007577"/>
    </source>
</evidence>
<dbReference type="Pfam" id="PF00005">
    <property type="entry name" value="ABC_tran"/>
    <property type="match status" value="2"/>
</dbReference>
<dbReference type="Pfam" id="PF00664">
    <property type="entry name" value="ABC_membrane"/>
    <property type="match status" value="1"/>
</dbReference>
<dbReference type="InterPro" id="IPR003593">
    <property type="entry name" value="AAA+_ATPase"/>
</dbReference>
<keyword evidence="10" id="KW-0325">Glycoprotein</keyword>
<dbReference type="Proteomes" id="UP000811246">
    <property type="component" value="Chromosome 1"/>
</dbReference>
<dbReference type="PANTHER" id="PTHR45136">
    <property type="entry name" value="ABC TRANSPORTER DOMAIN-CONTAINING PROTEIN"/>
    <property type="match status" value="1"/>
</dbReference>
<feature type="transmembrane region" description="Helical" evidence="12">
    <location>
        <begin position="729"/>
        <end position="751"/>
    </location>
</feature>
<dbReference type="Pfam" id="PF07727">
    <property type="entry name" value="RVT_2"/>
    <property type="match status" value="1"/>
</dbReference>
<dbReference type="CDD" id="cd09272">
    <property type="entry name" value="RNase_HI_RT_Ty1"/>
    <property type="match status" value="1"/>
</dbReference>
<dbReference type="InterPro" id="IPR011527">
    <property type="entry name" value="ABC1_TM_dom"/>
</dbReference>
<comment type="caution">
    <text evidence="15">The sequence shown here is derived from an EMBL/GenBank/DDBJ whole genome shotgun (WGS) entry which is preliminary data.</text>
</comment>
<dbReference type="InterPro" id="IPR013103">
    <property type="entry name" value="RVT_2"/>
</dbReference>
<evidence type="ECO:0000256" key="12">
    <source>
        <dbReference type="SAM" id="Phobius"/>
    </source>
</evidence>
<keyword evidence="8 12" id="KW-1133">Transmembrane helix</keyword>
<evidence type="ECO:0000256" key="11">
    <source>
        <dbReference type="SAM" id="MobiDB-lite"/>
    </source>
</evidence>
<feature type="domain" description="ABC transporter" evidence="13">
    <location>
        <begin position="905"/>
        <end position="1128"/>
    </location>
</feature>
<dbReference type="EMBL" id="CM031825">
    <property type="protein sequence ID" value="KAG6733210.1"/>
    <property type="molecule type" value="Genomic_DNA"/>
</dbReference>
<evidence type="ECO:0000313" key="15">
    <source>
        <dbReference type="EMBL" id="KAG6733210.1"/>
    </source>
</evidence>
<comment type="similarity">
    <text evidence="2">Belongs to the ABC transporter superfamily. ABCB family. Multidrug resistance exporter (TC 3.A.1.201) subfamily.</text>
</comment>
<dbReference type="AlphaFoldDB" id="A0A922G6A2"/>
<dbReference type="GO" id="GO:0005524">
    <property type="term" value="F:ATP binding"/>
    <property type="evidence" value="ECO:0007669"/>
    <property type="project" value="UniProtKB-KW"/>
</dbReference>
<name>A0A922G6A2_CARIL</name>
<comment type="subcellular location">
    <subcellularLocation>
        <location evidence="1">Membrane</location>
        <topology evidence="1">Multi-pass membrane protein</topology>
    </subcellularLocation>
</comment>
<dbReference type="GO" id="GO:0016020">
    <property type="term" value="C:membrane"/>
    <property type="evidence" value="ECO:0007669"/>
    <property type="project" value="UniProtKB-SubCell"/>
</dbReference>
<feature type="transmembrane region" description="Helical" evidence="12">
    <location>
        <begin position="843"/>
        <end position="862"/>
    </location>
</feature>
<dbReference type="FunFam" id="3.40.50.300:FF:000836">
    <property type="entry name" value="ABC transporter B family member 25"/>
    <property type="match status" value="1"/>
</dbReference>
<dbReference type="InterPro" id="IPR003439">
    <property type="entry name" value="ABC_transporter-like_ATP-bd"/>
</dbReference>
<feature type="transmembrane region" description="Helical" evidence="12">
    <location>
        <begin position="703"/>
        <end position="723"/>
    </location>
</feature>
<evidence type="ECO:0000256" key="9">
    <source>
        <dbReference type="ARBA" id="ARBA00023136"/>
    </source>
</evidence>
<dbReference type="PROSITE" id="PS50893">
    <property type="entry name" value="ABC_TRANSPORTER_2"/>
    <property type="match status" value="2"/>
</dbReference>
<organism evidence="15 16">
    <name type="scientific">Carya illinoinensis</name>
    <name type="common">Pecan</name>
    <dbReference type="NCBI Taxonomy" id="32201"/>
    <lineage>
        <taxon>Eukaryota</taxon>
        <taxon>Viridiplantae</taxon>
        <taxon>Streptophyta</taxon>
        <taxon>Embryophyta</taxon>
        <taxon>Tracheophyta</taxon>
        <taxon>Spermatophyta</taxon>
        <taxon>Magnoliopsida</taxon>
        <taxon>eudicotyledons</taxon>
        <taxon>Gunneridae</taxon>
        <taxon>Pentapetalae</taxon>
        <taxon>rosids</taxon>
        <taxon>fabids</taxon>
        <taxon>Fagales</taxon>
        <taxon>Juglandaceae</taxon>
        <taxon>Carya</taxon>
    </lineage>
</organism>
<gene>
    <name evidence="15" type="ORF">I3842_01G215700</name>
</gene>
<dbReference type="PROSITE" id="PS50929">
    <property type="entry name" value="ABC_TM1F"/>
    <property type="match status" value="1"/>
</dbReference>
<evidence type="ECO:0000256" key="6">
    <source>
        <dbReference type="ARBA" id="ARBA00022741"/>
    </source>
</evidence>
<dbReference type="SMART" id="SM00382">
    <property type="entry name" value="AAA"/>
    <property type="match status" value="2"/>
</dbReference>
<feature type="region of interest" description="Disordered" evidence="11">
    <location>
        <begin position="549"/>
        <end position="577"/>
    </location>
</feature>
<evidence type="ECO:0000259" key="14">
    <source>
        <dbReference type="PROSITE" id="PS50929"/>
    </source>
</evidence>
<feature type="compositionally biased region" description="Acidic residues" evidence="11">
    <location>
        <begin position="567"/>
        <end position="577"/>
    </location>
</feature>
<keyword evidence="3" id="KW-0813">Transport</keyword>
<keyword evidence="9 12" id="KW-0472">Membrane</keyword>
<feature type="domain" description="ABC transporter" evidence="13">
    <location>
        <begin position="290"/>
        <end position="515"/>
    </location>
</feature>
<dbReference type="GO" id="GO:0140359">
    <property type="term" value="F:ABC-type transporter activity"/>
    <property type="evidence" value="ECO:0007669"/>
    <property type="project" value="InterPro"/>
</dbReference>
<reference evidence="15" key="1">
    <citation type="submission" date="2021-01" db="EMBL/GenBank/DDBJ databases">
        <authorList>
            <person name="Lovell J.T."/>
            <person name="Bentley N."/>
            <person name="Bhattarai G."/>
            <person name="Jenkins J.W."/>
            <person name="Sreedasyam A."/>
            <person name="Alarcon Y."/>
            <person name="Bock C."/>
            <person name="Boston L."/>
            <person name="Carlson J."/>
            <person name="Cervantes K."/>
            <person name="Clermont K."/>
            <person name="Krom N."/>
            <person name="Kubenka K."/>
            <person name="Mamidi S."/>
            <person name="Mattison C."/>
            <person name="Monteros M."/>
            <person name="Pisani C."/>
            <person name="Plott C."/>
            <person name="Rajasekar S."/>
            <person name="Rhein H.S."/>
            <person name="Rohla C."/>
            <person name="Song M."/>
            <person name="Hilaire R.S."/>
            <person name="Shu S."/>
            <person name="Wells L."/>
            <person name="Wang X."/>
            <person name="Webber J."/>
            <person name="Heerema R.J."/>
            <person name="Klein P."/>
            <person name="Conner P."/>
            <person name="Grauke L."/>
            <person name="Grimwood J."/>
            <person name="Schmutz J."/>
            <person name="Randall J.J."/>
        </authorList>
    </citation>
    <scope>NUCLEOTIDE SEQUENCE</scope>
    <source>
        <tissue evidence="15">Leaf</tissue>
    </source>
</reference>
<evidence type="ECO:0000256" key="3">
    <source>
        <dbReference type="ARBA" id="ARBA00022448"/>
    </source>
</evidence>
<evidence type="ECO:0000256" key="8">
    <source>
        <dbReference type="ARBA" id="ARBA00022989"/>
    </source>
</evidence>
<evidence type="ECO:0000256" key="5">
    <source>
        <dbReference type="ARBA" id="ARBA00022737"/>
    </source>
</evidence>
<protein>
    <submittedName>
        <fullName evidence="15">Uncharacterized protein</fullName>
    </submittedName>
</protein>
<dbReference type="FunFam" id="1.20.1560.10:FF:000155">
    <property type="entry name" value="ATP-binding cassette transporter, subfamily B, member 2, group MDR/PGP protein PpABCB2"/>
    <property type="match status" value="1"/>
</dbReference>
<keyword evidence="7" id="KW-0067">ATP-binding</keyword>
<keyword evidence="6" id="KW-0547">Nucleotide-binding</keyword>
<proteinExistence type="inferred from homology"/>
<evidence type="ECO:0000256" key="10">
    <source>
        <dbReference type="ARBA" id="ARBA00023180"/>
    </source>
</evidence>
<dbReference type="PANTHER" id="PTHR45136:SF2">
    <property type="entry name" value="ABC TRANSPORTER DOMAIN-CONTAINING PROTEIN"/>
    <property type="match status" value="1"/>
</dbReference>
<keyword evidence="5" id="KW-0677">Repeat</keyword>